<dbReference type="SUPFAM" id="SSF50729">
    <property type="entry name" value="PH domain-like"/>
    <property type="match status" value="1"/>
</dbReference>
<dbReference type="PANTHER" id="PTHR12844:SF42">
    <property type="entry name" value="CONNECTOR ENHANCER OF KSR PROTEIN CNK"/>
    <property type="match status" value="1"/>
</dbReference>
<evidence type="ECO:0000256" key="1">
    <source>
        <dbReference type="ARBA" id="ARBA00009498"/>
    </source>
</evidence>
<feature type="domain" description="SAM" evidence="4">
    <location>
        <begin position="40"/>
        <end position="106"/>
    </location>
</feature>
<dbReference type="SUPFAM" id="SSF47769">
    <property type="entry name" value="SAM/Pointed domain"/>
    <property type="match status" value="1"/>
</dbReference>
<organism evidence="6 7">
    <name type="scientific">Mesorhabditis spiculigera</name>
    <dbReference type="NCBI Taxonomy" id="96644"/>
    <lineage>
        <taxon>Eukaryota</taxon>
        <taxon>Metazoa</taxon>
        <taxon>Ecdysozoa</taxon>
        <taxon>Nematoda</taxon>
        <taxon>Chromadorea</taxon>
        <taxon>Rhabditida</taxon>
        <taxon>Rhabditina</taxon>
        <taxon>Rhabditomorpha</taxon>
        <taxon>Rhabditoidea</taxon>
        <taxon>Rhabditidae</taxon>
        <taxon>Mesorhabditinae</taxon>
        <taxon>Mesorhabditis</taxon>
    </lineage>
</organism>
<dbReference type="Pfam" id="PF17820">
    <property type="entry name" value="PDZ_6"/>
    <property type="match status" value="1"/>
</dbReference>
<evidence type="ECO:0000259" key="4">
    <source>
        <dbReference type="PROSITE" id="PS50105"/>
    </source>
</evidence>
<dbReference type="EMBL" id="CATQJA010002655">
    <property type="protein sequence ID" value="CAJ0579172.1"/>
    <property type="molecule type" value="Genomic_DNA"/>
</dbReference>
<feature type="domain" description="PH" evidence="3">
    <location>
        <begin position="652"/>
        <end position="758"/>
    </location>
</feature>
<dbReference type="Pfam" id="PF00169">
    <property type="entry name" value="PH"/>
    <property type="match status" value="1"/>
</dbReference>
<dbReference type="AlphaFoldDB" id="A0AA36D173"/>
<dbReference type="InterPro" id="IPR041489">
    <property type="entry name" value="PDZ_6"/>
</dbReference>
<evidence type="ECO:0000256" key="2">
    <source>
        <dbReference type="SAM" id="MobiDB-lite"/>
    </source>
</evidence>
<feature type="region of interest" description="Disordered" evidence="2">
    <location>
        <begin position="1"/>
        <end position="21"/>
    </location>
</feature>
<reference evidence="6" key="1">
    <citation type="submission" date="2023-06" db="EMBL/GenBank/DDBJ databases">
        <authorList>
            <person name="Delattre M."/>
        </authorList>
    </citation>
    <scope>NUCLEOTIDE SEQUENCE</scope>
    <source>
        <strain evidence="6">AF72</strain>
    </source>
</reference>
<dbReference type="InterPro" id="IPR001849">
    <property type="entry name" value="PH_domain"/>
</dbReference>
<comment type="caution">
    <text evidence="6">The sequence shown here is derived from an EMBL/GenBank/DDBJ whole genome shotgun (WGS) entry which is preliminary data.</text>
</comment>
<evidence type="ECO:0000259" key="5">
    <source>
        <dbReference type="PROSITE" id="PS50106"/>
    </source>
</evidence>
<evidence type="ECO:0000313" key="6">
    <source>
        <dbReference type="EMBL" id="CAJ0579172.1"/>
    </source>
</evidence>
<evidence type="ECO:0000259" key="3">
    <source>
        <dbReference type="PROSITE" id="PS50003"/>
    </source>
</evidence>
<dbReference type="SMART" id="SM00228">
    <property type="entry name" value="PDZ"/>
    <property type="match status" value="1"/>
</dbReference>
<comment type="similarity">
    <text evidence="1">Belongs to the CNKSR family.</text>
</comment>
<gene>
    <name evidence="6" type="ORF">MSPICULIGERA_LOCUS17402</name>
</gene>
<dbReference type="InterPro" id="IPR001478">
    <property type="entry name" value="PDZ"/>
</dbReference>
<dbReference type="PANTHER" id="PTHR12844">
    <property type="entry name" value="CONNECTOR ENCHANCER OF KINASE SUPPRESSOR OF RAS"/>
    <property type="match status" value="1"/>
</dbReference>
<protein>
    <submittedName>
        <fullName evidence="6">Uncharacterized protein</fullName>
    </submittedName>
</protein>
<dbReference type="PROSITE" id="PS50003">
    <property type="entry name" value="PH_DOMAIN"/>
    <property type="match status" value="1"/>
</dbReference>
<feature type="region of interest" description="Disordered" evidence="2">
    <location>
        <begin position="766"/>
        <end position="813"/>
    </location>
</feature>
<proteinExistence type="inferred from homology"/>
<sequence length="813" mass="90937">MQRIDLKDNATTRRNANTPPNFTQNSSLENFSFQYFVEEWDADQCLAWIKGVCEEDLRPFFATIAENITSGKQLLIVDDDFLTRIGLNQLGPRRVLCQAIQLLNQNCYEMSDENLQLLALSVRVAALHLVNEMEAAHRAKERAKARMEVWKLFFMQIIQFPIVVLINEISKVVSHLVETSRKLVFWLDRAPFDASVTFIDFRRRVLDAVLAIMSMTNVAPKEIFTNSEKIITKAIDLQNNCDWIIKDCDDFFMVHTNSSRKITIRRRKVDTPWGFNLISTFRGRHIISEIKVGSPADLCDNADAGDEILAIGDETVVGWELEGVAKLLQDIEHRTELVLLLRKIPVSFVPTLASLFRVRDQPKPKALRLLTSMAPGSLVSTVAVDAEEEEPKFLPEMEPRTPIKRRRSSTFKTVLLKMRKGENRNGAGGQAGQIERTLMMRRRATVCGGSPPPVRTTHHTHLDLIALLKTSSIHEAGARGVIRRARTMRHQPDGYVRSFVDNQLVTPVDDDIVDDQLPFNTKCPTEFAKIDVIPPPDVAALGIPIAKTSDPEWCAPIREATSTREMRYRAPMSDSAITAISLESPSVRKTIDDSVWGWGLQGPVLASPSSSSIASLHSPAATPSSRTHLLSPFIFDGASPPASDTPCTLLQGKTFEGWLRRRKTHEELALSGGSSTNKWPKCWMALRAPFLYVYPNQFSKKADLVISVIRCAVTDATDLKTSKKFVFRIHRGPVSHYFSCYTQNDMKTWMHKIIVAIEQHGIQPKPATKSLSHLSSGDGDSESQAGTPVSPGDYTNNCHIPSPPPFTPKSPPS</sequence>
<dbReference type="Pfam" id="PF10534">
    <property type="entry name" value="CRIC_ras_sig"/>
    <property type="match status" value="1"/>
</dbReference>
<feature type="non-terminal residue" evidence="6">
    <location>
        <position position="1"/>
    </location>
</feature>
<accession>A0AA36D173</accession>
<feature type="compositionally biased region" description="Pro residues" evidence="2">
    <location>
        <begin position="801"/>
        <end position="813"/>
    </location>
</feature>
<evidence type="ECO:0000313" key="7">
    <source>
        <dbReference type="Proteomes" id="UP001177023"/>
    </source>
</evidence>
<dbReference type="InterPro" id="IPR001660">
    <property type="entry name" value="SAM"/>
</dbReference>
<dbReference type="SMART" id="SM00233">
    <property type="entry name" value="PH"/>
    <property type="match status" value="1"/>
</dbReference>
<keyword evidence="7" id="KW-1185">Reference proteome</keyword>
<feature type="compositionally biased region" description="Polar residues" evidence="2">
    <location>
        <begin position="12"/>
        <end position="21"/>
    </location>
</feature>
<dbReference type="Gene3D" id="1.10.150.50">
    <property type="entry name" value="Transcription Factor, Ets-1"/>
    <property type="match status" value="1"/>
</dbReference>
<dbReference type="SUPFAM" id="SSF50156">
    <property type="entry name" value="PDZ domain-like"/>
    <property type="match status" value="1"/>
</dbReference>
<feature type="domain" description="PDZ" evidence="5">
    <location>
        <begin position="261"/>
        <end position="343"/>
    </location>
</feature>
<dbReference type="InterPro" id="IPR013761">
    <property type="entry name" value="SAM/pointed_sf"/>
</dbReference>
<dbReference type="PROSITE" id="PS50105">
    <property type="entry name" value="SAM_DOMAIN"/>
    <property type="match status" value="1"/>
</dbReference>
<dbReference type="PROSITE" id="PS50106">
    <property type="entry name" value="PDZ"/>
    <property type="match status" value="1"/>
</dbReference>
<dbReference type="InterPro" id="IPR036034">
    <property type="entry name" value="PDZ_sf"/>
</dbReference>
<dbReference type="InterPro" id="IPR011993">
    <property type="entry name" value="PH-like_dom_sf"/>
</dbReference>
<dbReference type="InterPro" id="IPR051566">
    <property type="entry name" value="CNKSR"/>
</dbReference>
<name>A0AA36D173_9BILA</name>
<feature type="compositionally biased region" description="Basic and acidic residues" evidence="2">
    <location>
        <begin position="1"/>
        <end position="11"/>
    </location>
</feature>
<dbReference type="Proteomes" id="UP001177023">
    <property type="component" value="Unassembled WGS sequence"/>
</dbReference>
<dbReference type="Gene3D" id="2.30.42.10">
    <property type="match status" value="1"/>
</dbReference>
<dbReference type="InterPro" id="IPR017874">
    <property type="entry name" value="CRIC_domain"/>
</dbReference>
<dbReference type="Gene3D" id="2.30.29.30">
    <property type="entry name" value="Pleckstrin-homology domain (PH domain)/Phosphotyrosine-binding domain (PTB)"/>
    <property type="match status" value="1"/>
</dbReference>